<evidence type="ECO:0000256" key="2">
    <source>
        <dbReference type="ARBA" id="ARBA00022840"/>
    </source>
</evidence>
<accession>A0A1E4SD95</accession>
<dbReference type="RefSeq" id="XP_020062613.1">
    <property type="nucleotide sequence ID" value="XM_020208062.1"/>
</dbReference>
<dbReference type="FunFam" id="3.30.200.20:FF:000042">
    <property type="entry name" value="Aurora kinase A"/>
    <property type="match status" value="1"/>
</dbReference>
<evidence type="ECO:0000259" key="5">
    <source>
        <dbReference type="PROSITE" id="PS50011"/>
    </source>
</evidence>
<keyword evidence="7" id="KW-1185">Reference proteome</keyword>
<evidence type="ECO:0000313" key="6">
    <source>
        <dbReference type="EMBL" id="ODV77491.1"/>
    </source>
</evidence>
<dbReference type="PROSITE" id="PS00107">
    <property type="entry name" value="PROTEIN_KINASE_ATP"/>
    <property type="match status" value="1"/>
</dbReference>
<dbReference type="AlphaFoldDB" id="A0A1E4SD95"/>
<dbReference type="GO" id="GO:0004672">
    <property type="term" value="F:protein kinase activity"/>
    <property type="evidence" value="ECO:0007669"/>
    <property type="project" value="InterPro"/>
</dbReference>
<keyword evidence="1 3" id="KW-0547">Nucleotide-binding</keyword>
<evidence type="ECO:0000313" key="7">
    <source>
        <dbReference type="Proteomes" id="UP000094285"/>
    </source>
</evidence>
<keyword evidence="6" id="KW-0808">Transferase</keyword>
<feature type="compositionally biased region" description="Polar residues" evidence="4">
    <location>
        <begin position="715"/>
        <end position="732"/>
    </location>
</feature>
<keyword evidence="6" id="KW-0418">Kinase</keyword>
<dbReference type="SMART" id="SM00220">
    <property type="entry name" value="S_TKc"/>
    <property type="match status" value="1"/>
</dbReference>
<dbReference type="Gene3D" id="1.10.510.10">
    <property type="entry name" value="Transferase(Phosphotransferase) domain 1"/>
    <property type="match status" value="1"/>
</dbReference>
<dbReference type="PROSITE" id="PS00108">
    <property type="entry name" value="PROTEIN_KINASE_ST"/>
    <property type="match status" value="1"/>
</dbReference>
<reference evidence="7" key="1">
    <citation type="submission" date="2016-05" db="EMBL/GenBank/DDBJ databases">
        <title>Comparative genomics of biotechnologically important yeasts.</title>
        <authorList>
            <consortium name="DOE Joint Genome Institute"/>
            <person name="Riley R."/>
            <person name="Haridas S."/>
            <person name="Wolfe K.H."/>
            <person name="Lopes M.R."/>
            <person name="Hittinger C.T."/>
            <person name="Goker M."/>
            <person name="Salamov A."/>
            <person name="Wisecaver J."/>
            <person name="Long T.M."/>
            <person name="Aerts A.L."/>
            <person name="Barry K."/>
            <person name="Choi C."/>
            <person name="Clum A."/>
            <person name="Coughlan A.Y."/>
            <person name="Deshpande S."/>
            <person name="Douglass A.P."/>
            <person name="Hanson S.J."/>
            <person name="Klenk H.-P."/>
            <person name="Labutti K."/>
            <person name="Lapidus A."/>
            <person name="Lindquist E."/>
            <person name="Lipzen A."/>
            <person name="Meier-Kolthoff J.P."/>
            <person name="Ohm R.A."/>
            <person name="Otillar R.P."/>
            <person name="Pangilinan J."/>
            <person name="Peng Y."/>
            <person name="Rokas A."/>
            <person name="Rosa C.A."/>
            <person name="Scheuner C."/>
            <person name="Sibirny A.A."/>
            <person name="Slot J.C."/>
            <person name="Stielow J.B."/>
            <person name="Sun H."/>
            <person name="Kurtzman C.P."/>
            <person name="Blackwell M."/>
            <person name="Grigoriev I.V."/>
            <person name="Jeffries T.W."/>
        </authorList>
    </citation>
    <scope>NUCLEOTIDE SEQUENCE [LARGE SCALE GENOMIC DNA]</scope>
    <source>
        <strain evidence="7">NRRL Y-17324</strain>
    </source>
</reference>
<dbReference type="OrthoDB" id="1738954at2759"/>
<dbReference type="InterPro" id="IPR017441">
    <property type="entry name" value="Protein_kinase_ATP_BS"/>
</dbReference>
<dbReference type="PROSITE" id="PS50011">
    <property type="entry name" value="PROTEIN_KINASE_DOM"/>
    <property type="match status" value="1"/>
</dbReference>
<feature type="binding site" evidence="3">
    <location>
        <position position="117"/>
    </location>
    <ligand>
        <name>ATP</name>
        <dbReference type="ChEBI" id="CHEBI:30616"/>
    </ligand>
</feature>
<organism evidence="6 7">
    <name type="scientific">Suhomyces tanzawaensis NRRL Y-17324</name>
    <dbReference type="NCBI Taxonomy" id="984487"/>
    <lineage>
        <taxon>Eukaryota</taxon>
        <taxon>Fungi</taxon>
        <taxon>Dikarya</taxon>
        <taxon>Ascomycota</taxon>
        <taxon>Saccharomycotina</taxon>
        <taxon>Pichiomycetes</taxon>
        <taxon>Debaryomycetaceae</taxon>
        <taxon>Suhomyces</taxon>
    </lineage>
</organism>
<name>A0A1E4SD95_9ASCO</name>
<feature type="compositionally biased region" description="Polar residues" evidence="4">
    <location>
        <begin position="28"/>
        <end position="37"/>
    </location>
</feature>
<dbReference type="Pfam" id="PF00069">
    <property type="entry name" value="Pkinase"/>
    <property type="match status" value="1"/>
</dbReference>
<dbReference type="GO" id="GO:0005524">
    <property type="term" value="F:ATP binding"/>
    <property type="evidence" value="ECO:0007669"/>
    <property type="project" value="UniProtKB-UniRule"/>
</dbReference>
<sequence>MTLMLNFKKLFVSTAHDGSDRVADPKNASINTPQPSLSPAKLPVANPEITEPLSTKTSPLPPPAYANPVFSLNGSLNDNYPDLPPSYRLICLLGEGAFSTVYKAIDTSHDDATVAIKIISKDHLSAKQLNNIKNEIHIMQKLGKHHPNILKLLHYIDTPHHCFLILEYCNGGEIFNKIIEYTYFSEQLSRHVFKQLLSAIEYLHNHNIVHRDIKPENLLFNQIPYMPRSTQAFKDALRKSDDSTKIDEGAFKPNHGGGTIGIIKLADFGLAKQLPSASSFSVHQNLKTPCGTAGYTAPEVITCNTASPTDINGGVSSFSLRKKTFPNKISRKNYYSKAVDIWSLGCFLYTILCGFPPFYDEDPNQLTHKILNGDFEYLKPWWDEVSDDAKDLISQMINTDPETRISIDEIWQHPWVKEVSNDQSGNYFGEAYHEYEVHELDPFSKDNDVEHVEFALKSNSHSPLHLHPSIPPTDNSFFGTCGPSAQPLPSPRAEAIKRVFDNPAMIGTRAAVSVSGVDVAGELVSSGEDFSAKHKSSVVQFIENIEERSHDEDDTEDSDITSFSSSSDDHFVAKRGMNRIKNIPRTPNPTKDQLNKLNFKDVFKINSNYTSSSQDDENEDSEKDDQITSLETTNSRRKNSSKTKVAGIFSHDEDADLSSTNSLTDGEEEEDYQTRSSSIISGINGDFKFTLNLNESNLLSRRRSSTISKSLKKTQSNNSPSLPHGNLTSTIG</sequence>
<dbReference type="SUPFAM" id="SSF56112">
    <property type="entry name" value="Protein kinase-like (PK-like)"/>
    <property type="match status" value="1"/>
</dbReference>
<proteinExistence type="predicted"/>
<dbReference type="GO" id="GO:0030447">
    <property type="term" value="P:filamentous growth"/>
    <property type="evidence" value="ECO:0007669"/>
    <property type="project" value="UniProtKB-ARBA"/>
</dbReference>
<evidence type="ECO:0000256" key="3">
    <source>
        <dbReference type="PROSITE-ProRule" id="PRU10141"/>
    </source>
</evidence>
<feature type="region of interest" description="Disordered" evidence="4">
    <location>
        <begin position="701"/>
        <end position="732"/>
    </location>
</feature>
<dbReference type="InterPro" id="IPR011009">
    <property type="entry name" value="Kinase-like_dom_sf"/>
</dbReference>
<feature type="compositionally biased region" description="Acidic residues" evidence="4">
    <location>
        <begin position="614"/>
        <end position="623"/>
    </location>
</feature>
<gene>
    <name evidence="6" type="ORF">CANTADRAFT_27291</name>
</gene>
<feature type="region of interest" description="Disordered" evidence="4">
    <location>
        <begin position="546"/>
        <end position="568"/>
    </location>
</feature>
<dbReference type="Proteomes" id="UP000094285">
    <property type="component" value="Unassembled WGS sequence"/>
</dbReference>
<feature type="region of interest" description="Disordered" evidence="4">
    <location>
        <begin position="608"/>
        <end position="676"/>
    </location>
</feature>
<dbReference type="EMBL" id="KV453915">
    <property type="protein sequence ID" value="ODV77491.1"/>
    <property type="molecule type" value="Genomic_DNA"/>
</dbReference>
<dbReference type="InterPro" id="IPR000719">
    <property type="entry name" value="Prot_kinase_dom"/>
</dbReference>
<feature type="domain" description="Protein kinase" evidence="5">
    <location>
        <begin position="87"/>
        <end position="416"/>
    </location>
</feature>
<dbReference type="STRING" id="984487.A0A1E4SD95"/>
<protein>
    <submittedName>
        <fullName evidence="6">Pkinase-domain-containing protein</fullName>
    </submittedName>
</protein>
<dbReference type="PANTHER" id="PTHR24347">
    <property type="entry name" value="SERINE/THREONINE-PROTEIN KINASE"/>
    <property type="match status" value="1"/>
</dbReference>
<evidence type="ECO:0000256" key="1">
    <source>
        <dbReference type="ARBA" id="ARBA00022741"/>
    </source>
</evidence>
<feature type="region of interest" description="Disordered" evidence="4">
    <location>
        <begin position="577"/>
        <end position="596"/>
    </location>
</feature>
<feature type="region of interest" description="Disordered" evidence="4">
    <location>
        <begin position="17"/>
        <end position="44"/>
    </location>
</feature>
<dbReference type="GeneID" id="30982199"/>
<keyword evidence="2 3" id="KW-0067">ATP-binding</keyword>
<evidence type="ECO:0000256" key="4">
    <source>
        <dbReference type="SAM" id="MobiDB-lite"/>
    </source>
</evidence>
<dbReference type="InterPro" id="IPR008271">
    <property type="entry name" value="Ser/Thr_kinase_AS"/>
</dbReference>